<evidence type="ECO:0000256" key="4">
    <source>
        <dbReference type="SAM" id="MobiDB-lite"/>
    </source>
</evidence>
<dbReference type="Gene3D" id="3.40.50.150">
    <property type="entry name" value="Vaccinia Virus protein VP39"/>
    <property type="match status" value="1"/>
</dbReference>
<keyword evidence="8" id="KW-1185">Reference proteome</keyword>
<reference evidence="7" key="1">
    <citation type="submission" date="2016-04" db="EMBL/GenBank/DDBJ databases">
        <authorList>
            <person name="Tabuchi Yagui T.R."/>
        </authorList>
    </citation>
    <scope>NUCLEOTIDE SEQUENCE [LARGE SCALE GENOMIC DNA]</scope>
    <source>
        <strain evidence="7">NIES-26</strain>
    </source>
</reference>
<feature type="compositionally biased region" description="Low complexity" evidence="4">
    <location>
        <begin position="38"/>
        <end position="56"/>
    </location>
</feature>
<feature type="chain" id="PRO_5016951931" evidence="5">
    <location>
        <begin position="23"/>
        <end position="215"/>
    </location>
</feature>
<name>A0A367QRG3_9NOSO</name>
<dbReference type="Pfam" id="PF13847">
    <property type="entry name" value="Methyltransf_31"/>
    <property type="match status" value="1"/>
</dbReference>
<keyword evidence="1 7" id="KW-0489">Methyltransferase</keyword>
<keyword evidence="5" id="KW-0732">Signal</keyword>
<evidence type="ECO:0000259" key="6">
    <source>
        <dbReference type="Pfam" id="PF13847"/>
    </source>
</evidence>
<accession>A0A367QRG3</accession>
<dbReference type="PROSITE" id="PS51257">
    <property type="entry name" value="PROKAR_LIPOPROTEIN"/>
    <property type="match status" value="1"/>
</dbReference>
<dbReference type="GO" id="GO:0032259">
    <property type="term" value="P:methylation"/>
    <property type="evidence" value="ECO:0007669"/>
    <property type="project" value="UniProtKB-KW"/>
</dbReference>
<dbReference type="InterPro" id="IPR025714">
    <property type="entry name" value="Methyltranfer_dom"/>
</dbReference>
<feature type="region of interest" description="Disordered" evidence="4">
    <location>
        <begin position="31"/>
        <end position="65"/>
    </location>
</feature>
<dbReference type="AlphaFoldDB" id="A0A367QRG3"/>
<dbReference type="SUPFAM" id="SSF53335">
    <property type="entry name" value="S-adenosyl-L-methionine-dependent methyltransferases"/>
    <property type="match status" value="1"/>
</dbReference>
<dbReference type="CDD" id="cd02440">
    <property type="entry name" value="AdoMet_MTases"/>
    <property type="match status" value="1"/>
</dbReference>
<dbReference type="InterPro" id="IPR026170">
    <property type="entry name" value="FAM173A/B"/>
</dbReference>
<protein>
    <submittedName>
        <fullName evidence="7">RNA methyltransferase</fullName>
    </submittedName>
</protein>
<dbReference type="Proteomes" id="UP000252107">
    <property type="component" value="Unassembled WGS sequence"/>
</dbReference>
<evidence type="ECO:0000313" key="8">
    <source>
        <dbReference type="Proteomes" id="UP000252107"/>
    </source>
</evidence>
<evidence type="ECO:0000256" key="5">
    <source>
        <dbReference type="SAM" id="SignalP"/>
    </source>
</evidence>
<gene>
    <name evidence="7" type="ORF">A6770_26095</name>
</gene>
<sequence length="215" mass="23668">MSFKKILLLLVTGVSVTSLGLAGCTTTQERDFEAGAQPPSLTAQTETTTPTSQPQERPGDVPYVPTPQPVVDAMLKVAKVNKNDILYDLGSGDGRIVVTAAQKYGTRGTGIDIDPQRIKEANENAQKVGVTDRVKFVQQDLFNTNLSDATVVTLYLLPDINLKLRPKLFKELKPGTRIVSHAFDMGDWKPQQTLQVEGKTIYYWVVPEEIPANLR</sequence>
<keyword evidence="2" id="KW-0808">Transferase</keyword>
<dbReference type="PANTHER" id="PTHR13610">
    <property type="entry name" value="METHYLTRANSFERASE DOMAIN-CONTAINING PROTEIN"/>
    <property type="match status" value="1"/>
</dbReference>
<dbReference type="PANTHER" id="PTHR13610:SF11">
    <property type="entry name" value="METHYLTRANSFERASE DOMAIN-CONTAINING PROTEIN"/>
    <property type="match status" value="1"/>
</dbReference>
<dbReference type="InterPro" id="IPR029063">
    <property type="entry name" value="SAM-dependent_MTases_sf"/>
</dbReference>
<dbReference type="EMBL" id="LXQD01000307">
    <property type="protein sequence ID" value="RCJ26777.1"/>
    <property type="molecule type" value="Genomic_DNA"/>
</dbReference>
<feature type="signal peptide" evidence="5">
    <location>
        <begin position="1"/>
        <end position="22"/>
    </location>
</feature>
<feature type="domain" description="Methyltransferase" evidence="6">
    <location>
        <begin position="82"/>
        <end position="190"/>
    </location>
</feature>
<organism evidence="7 8">
    <name type="scientific">Nostoc minutum NIES-26</name>
    <dbReference type="NCBI Taxonomy" id="1844469"/>
    <lineage>
        <taxon>Bacteria</taxon>
        <taxon>Bacillati</taxon>
        <taxon>Cyanobacteriota</taxon>
        <taxon>Cyanophyceae</taxon>
        <taxon>Nostocales</taxon>
        <taxon>Nostocaceae</taxon>
        <taxon>Nostoc</taxon>
    </lineage>
</organism>
<dbReference type="GO" id="GO:0016279">
    <property type="term" value="F:protein-lysine N-methyltransferase activity"/>
    <property type="evidence" value="ECO:0007669"/>
    <property type="project" value="InterPro"/>
</dbReference>
<evidence type="ECO:0000256" key="3">
    <source>
        <dbReference type="ARBA" id="ARBA00022691"/>
    </source>
</evidence>
<evidence type="ECO:0000313" key="7">
    <source>
        <dbReference type="EMBL" id="RCJ26777.1"/>
    </source>
</evidence>
<evidence type="ECO:0000256" key="1">
    <source>
        <dbReference type="ARBA" id="ARBA00022603"/>
    </source>
</evidence>
<comment type="caution">
    <text evidence="7">The sequence shown here is derived from an EMBL/GenBank/DDBJ whole genome shotgun (WGS) entry which is preliminary data.</text>
</comment>
<evidence type="ECO:0000256" key="2">
    <source>
        <dbReference type="ARBA" id="ARBA00022679"/>
    </source>
</evidence>
<proteinExistence type="predicted"/>
<keyword evidence="3" id="KW-0949">S-adenosyl-L-methionine</keyword>